<reference evidence="2" key="1">
    <citation type="submission" date="2021-06" db="EMBL/GenBank/DDBJ databases">
        <authorList>
            <person name="Hodson N. C."/>
            <person name="Mongue J. A."/>
            <person name="Jaron S. K."/>
        </authorList>
    </citation>
    <scope>NUCLEOTIDE SEQUENCE</scope>
</reference>
<name>A0A8J2PMQ2_9HEXA</name>
<comment type="caution">
    <text evidence="2">The sequence shown here is derived from an EMBL/GenBank/DDBJ whole genome shotgun (WGS) entry which is preliminary data.</text>
</comment>
<dbReference type="GO" id="GO:0003924">
    <property type="term" value="F:GTPase activity"/>
    <property type="evidence" value="ECO:0007669"/>
    <property type="project" value="InterPro"/>
</dbReference>
<dbReference type="Pfam" id="PF00071">
    <property type="entry name" value="Ras"/>
    <property type="match status" value="1"/>
</dbReference>
<accession>A0A8J2PMQ2</accession>
<dbReference type="OrthoDB" id="6585768at2759"/>
<dbReference type="AlphaFoldDB" id="A0A8J2PMQ2"/>
<dbReference type="InterPro" id="IPR001806">
    <property type="entry name" value="Small_GTPase"/>
</dbReference>
<dbReference type="Proteomes" id="UP000708208">
    <property type="component" value="Unassembled WGS sequence"/>
</dbReference>
<keyword evidence="3" id="KW-1185">Reference proteome</keyword>
<protein>
    <submittedName>
        <fullName evidence="2">Uncharacterized protein</fullName>
    </submittedName>
</protein>
<evidence type="ECO:0000313" key="2">
    <source>
        <dbReference type="EMBL" id="CAG7819104.1"/>
    </source>
</evidence>
<evidence type="ECO:0000256" key="1">
    <source>
        <dbReference type="SAM" id="MobiDB-lite"/>
    </source>
</evidence>
<dbReference type="PROSITE" id="PS51421">
    <property type="entry name" value="RAS"/>
    <property type="match status" value="1"/>
</dbReference>
<gene>
    <name evidence="2" type="ORF">AFUS01_LOCUS29574</name>
</gene>
<evidence type="ECO:0000313" key="3">
    <source>
        <dbReference type="Proteomes" id="UP000708208"/>
    </source>
</evidence>
<sequence>MVSRECGDIPMVLVANKVDLQKQAVVDSSQIDKMARELGVAKLFKTSVKEDLNVTAVFTHLAQLYTQSVISLNAEEEECSLSTAEDDTQQLHSSSYPLFGNNKTKSSKKVANGNQNVANNGNNKGILRSPVILKSEVSPNLQNQRGFFSSAKNKLMLSQNNHSSKKSSNSNGITAYSYTPNAQGRTLRWNDTGKYDNMPFRLDLVKAKKRRRELCNIL</sequence>
<dbReference type="GO" id="GO:0005525">
    <property type="term" value="F:GTP binding"/>
    <property type="evidence" value="ECO:0007669"/>
    <property type="project" value="InterPro"/>
</dbReference>
<feature type="compositionally biased region" description="Polar residues" evidence="1">
    <location>
        <begin position="90"/>
        <end position="104"/>
    </location>
</feature>
<proteinExistence type="predicted"/>
<dbReference type="PROSITE" id="PS51419">
    <property type="entry name" value="RAB"/>
    <property type="match status" value="1"/>
</dbReference>
<feature type="compositionally biased region" description="Low complexity" evidence="1">
    <location>
        <begin position="109"/>
        <end position="125"/>
    </location>
</feature>
<organism evidence="2 3">
    <name type="scientific">Allacma fusca</name>
    <dbReference type="NCBI Taxonomy" id="39272"/>
    <lineage>
        <taxon>Eukaryota</taxon>
        <taxon>Metazoa</taxon>
        <taxon>Ecdysozoa</taxon>
        <taxon>Arthropoda</taxon>
        <taxon>Hexapoda</taxon>
        <taxon>Collembola</taxon>
        <taxon>Symphypleona</taxon>
        <taxon>Sminthuridae</taxon>
        <taxon>Allacma</taxon>
    </lineage>
</organism>
<feature type="region of interest" description="Disordered" evidence="1">
    <location>
        <begin position="81"/>
        <end position="125"/>
    </location>
</feature>
<dbReference type="EMBL" id="CAJVCH010439480">
    <property type="protein sequence ID" value="CAG7819104.1"/>
    <property type="molecule type" value="Genomic_DNA"/>
</dbReference>